<dbReference type="AlphaFoldDB" id="A0A7K0G9Q7"/>
<evidence type="ECO:0000313" key="3">
    <source>
        <dbReference type="EMBL" id="MRX80578.1"/>
    </source>
</evidence>
<dbReference type="CDD" id="cd01026">
    <property type="entry name" value="TOPRIM_OLD"/>
    <property type="match status" value="1"/>
</dbReference>
<dbReference type="RefSeq" id="WP_144688739.1">
    <property type="nucleotide sequence ID" value="NZ_VLLQ01000011.1"/>
</dbReference>
<evidence type="ECO:0000259" key="2">
    <source>
        <dbReference type="Pfam" id="PF20469"/>
    </source>
</evidence>
<dbReference type="Proteomes" id="UP000470010">
    <property type="component" value="Unassembled WGS sequence"/>
</dbReference>
<evidence type="ECO:0000259" key="1">
    <source>
        <dbReference type="Pfam" id="PF13304"/>
    </source>
</evidence>
<dbReference type="Pfam" id="PF13304">
    <property type="entry name" value="AAA_21"/>
    <property type="match status" value="1"/>
</dbReference>
<dbReference type="InterPro" id="IPR051396">
    <property type="entry name" value="Bact_Antivir_Def_Nuclease"/>
</dbReference>
<dbReference type="InterPro" id="IPR003959">
    <property type="entry name" value="ATPase_AAA_core"/>
</dbReference>
<dbReference type="InterPro" id="IPR034139">
    <property type="entry name" value="TOPRIM_OLD"/>
</dbReference>
<feature type="domain" description="OLD protein-like TOPRIM" evidence="2">
    <location>
        <begin position="383"/>
        <end position="448"/>
    </location>
</feature>
<keyword evidence="4" id="KW-1185">Reference proteome</keyword>
<dbReference type="InterPro" id="IPR027417">
    <property type="entry name" value="P-loop_NTPase"/>
</dbReference>
<dbReference type="EMBL" id="VTFZ01000011">
    <property type="protein sequence ID" value="MRX80578.1"/>
    <property type="molecule type" value="Genomic_DNA"/>
</dbReference>
<feature type="domain" description="ATPase AAA-type core" evidence="1">
    <location>
        <begin position="25"/>
        <end position="317"/>
    </location>
</feature>
<organism evidence="3 4">
    <name type="scientific">Enorma shizhengliae</name>
    <dbReference type="NCBI Taxonomy" id="2606615"/>
    <lineage>
        <taxon>Bacteria</taxon>
        <taxon>Bacillati</taxon>
        <taxon>Actinomycetota</taxon>
        <taxon>Coriobacteriia</taxon>
        <taxon>Coriobacteriales</taxon>
        <taxon>Coriobacteriaceae</taxon>
        <taxon>Enorma</taxon>
    </lineage>
</organism>
<name>A0A7K0G9Q7_9ACTN</name>
<reference evidence="4" key="1">
    <citation type="submission" date="2019-08" db="EMBL/GenBank/DDBJ databases">
        <title>Arthrobacter sp. nov., isolated from plateau pika and Tibetan wild ass.</title>
        <authorList>
            <person name="Ge Y."/>
        </authorList>
    </citation>
    <scope>NUCLEOTIDE SEQUENCE [LARGE SCALE GENOMIC DNA]</scope>
    <source>
        <strain evidence="4">HF-1365</strain>
    </source>
</reference>
<dbReference type="SUPFAM" id="SSF52540">
    <property type="entry name" value="P-loop containing nucleoside triphosphate hydrolases"/>
    <property type="match status" value="1"/>
</dbReference>
<proteinExistence type="predicted"/>
<accession>A0A7K0G9Q7</accession>
<evidence type="ECO:0000313" key="4">
    <source>
        <dbReference type="Proteomes" id="UP000470010"/>
    </source>
</evidence>
<dbReference type="Pfam" id="PF20469">
    <property type="entry name" value="OLD-like_TOPRIM"/>
    <property type="match status" value="1"/>
</dbReference>
<dbReference type="PANTHER" id="PTHR43581:SF4">
    <property type="entry name" value="ATP_GTP PHOSPHATASE"/>
    <property type="match status" value="1"/>
</dbReference>
<dbReference type="PANTHER" id="PTHR43581">
    <property type="entry name" value="ATP/GTP PHOSPHATASE"/>
    <property type="match status" value="1"/>
</dbReference>
<dbReference type="Gene3D" id="3.40.50.300">
    <property type="entry name" value="P-loop containing nucleotide triphosphate hydrolases"/>
    <property type="match status" value="1"/>
</dbReference>
<sequence length="567" mass="64308">MNVDRISILNYKSIQALDLDLSPRINVFIGANNVGKSNILSAMEWLMGPTYPTPNRLEKWDFFNGDEDLPLKIELSFDDGNILSFDSIWHDYYGKERHGLNFNGGYIKDEVRSKYIAASVGADRRIVDNPASNQWTLLGRMLKEFNARLDEDMIVGSDGATVTKAEEFKRRMELIRDELLFSITDGDGTNLMQELKRILQEETARQLNCSPSDLSIDLNAYDPWNLYRTLQIFVTERGSGVQMRASEMGMGVQASLTIAILRAYSQLKLKNHTPIFIDEPELYLHPQARRKFYRVIEELADSGTQVFLTTHSTEFVDLGHFDQIFLVRKDKTSGTYVRTADPVDFVYDLQIRVGVQTDDEQLMLTYQNAFENTGDSQKAAEALFASKVILVEGESESLILPYCFDKIGYDYVGKGVSIVRCGGKNELDRFYRLYSEFGIPCFVIFDGDMQNLGTDDEKHTIKANRTILNIFGCHEDFPDGDVHERYLGFKTTLEDALDIGSVGSNTKGLKLFLKFKESYNACKVMIPQWVSLLAQAVDAIPPEASSILVQKTPTRIPTMTRTCHSRL</sequence>
<gene>
    <name evidence="3" type="ORF">GJE22_08250</name>
</gene>
<comment type="caution">
    <text evidence="3">The sequence shown here is derived from an EMBL/GenBank/DDBJ whole genome shotgun (WGS) entry which is preliminary data.</text>
</comment>
<protein>
    <submittedName>
        <fullName evidence="3">AAA family ATPase</fullName>
    </submittedName>
</protein>